<accession>A0AAI9XYQ6</accession>
<gene>
    <name evidence="1" type="ORF">CMEL01_00813</name>
</gene>
<name>A0AAI9XYQ6_9PEZI</name>
<proteinExistence type="predicted"/>
<dbReference type="Proteomes" id="UP001239795">
    <property type="component" value="Unassembled WGS sequence"/>
</dbReference>
<dbReference type="EMBL" id="MLGG01000001">
    <property type="protein sequence ID" value="KAK1469046.1"/>
    <property type="molecule type" value="Genomic_DNA"/>
</dbReference>
<evidence type="ECO:0000313" key="2">
    <source>
        <dbReference type="Proteomes" id="UP001239795"/>
    </source>
</evidence>
<dbReference type="AlphaFoldDB" id="A0AAI9XYQ6"/>
<organism evidence="1 2">
    <name type="scientific">Colletotrichum melonis</name>
    <dbReference type="NCBI Taxonomy" id="1209925"/>
    <lineage>
        <taxon>Eukaryota</taxon>
        <taxon>Fungi</taxon>
        <taxon>Dikarya</taxon>
        <taxon>Ascomycota</taxon>
        <taxon>Pezizomycotina</taxon>
        <taxon>Sordariomycetes</taxon>
        <taxon>Hypocreomycetidae</taxon>
        <taxon>Glomerellales</taxon>
        <taxon>Glomerellaceae</taxon>
        <taxon>Colletotrichum</taxon>
        <taxon>Colletotrichum acutatum species complex</taxon>
    </lineage>
</organism>
<sequence>MSCFSTISRLRLSLVPCRSCSSTATQRMRLNSWTRDRLVSPEANEIQEEQVNGPDWFPGDPSVSMGEHGHQIDLYQCSLVFRWLPVLSAVHGTCGRPAGRISGRHYLENRTQAP</sequence>
<protein>
    <submittedName>
        <fullName evidence="1">Uncharacterized protein</fullName>
    </submittedName>
</protein>
<evidence type="ECO:0000313" key="1">
    <source>
        <dbReference type="EMBL" id="KAK1469046.1"/>
    </source>
</evidence>
<reference evidence="1 2" key="1">
    <citation type="submission" date="2016-10" db="EMBL/GenBank/DDBJ databases">
        <title>The genome sequence of Colletotrichum fioriniae PJ7.</title>
        <authorList>
            <person name="Baroncelli R."/>
        </authorList>
    </citation>
    <scope>NUCLEOTIDE SEQUENCE [LARGE SCALE GENOMIC DNA]</scope>
    <source>
        <strain evidence="1">Col 31</strain>
    </source>
</reference>
<comment type="caution">
    <text evidence="1">The sequence shown here is derived from an EMBL/GenBank/DDBJ whole genome shotgun (WGS) entry which is preliminary data.</text>
</comment>
<keyword evidence="2" id="KW-1185">Reference proteome</keyword>